<proteinExistence type="predicted"/>
<dbReference type="EMBL" id="JGZP01000014">
    <property type="protein sequence ID" value="KFI97006.1"/>
    <property type="molecule type" value="Genomic_DNA"/>
</dbReference>
<protein>
    <submittedName>
        <fullName evidence="1">Uncharacterized protein</fullName>
    </submittedName>
</protein>
<keyword evidence="2" id="KW-1185">Reference proteome</keyword>
<gene>
    <name evidence="1" type="ORF">BSTEL_1917</name>
</gene>
<dbReference type="AlphaFoldDB" id="A0A087DNA6"/>
<comment type="caution">
    <text evidence="1">The sequence shown here is derived from an EMBL/GenBank/DDBJ whole genome shotgun (WGS) entry which is preliminary data.</text>
</comment>
<name>A0A087DNA6_9BIFI</name>
<dbReference type="STRING" id="762211.BSTEL_1917"/>
<dbReference type="RefSeq" id="WP_034528961.1">
    <property type="nucleotide sequence ID" value="NZ_JGZP01000014.1"/>
</dbReference>
<evidence type="ECO:0000313" key="2">
    <source>
        <dbReference type="Proteomes" id="UP000029004"/>
    </source>
</evidence>
<reference evidence="1 2" key="1">
    <citation type="submission" date="2014-03" db="EMBL/GenBank/DDBJ databases">
        <title>Genomics of Bifidobacteria.</title>
        <authorList>
            <person name="Ventura M."/>
            <person name="Milani C."/>
            <person name="Lugli G.A."/>
        </authorList>
    </citation>
    <scope>NUCLEOTIDE SEQUENCE [LARGE SCALE GENOMIC DNA]</scope>
    <source>
        <strain evidence="1 2">DSM 23968</strain>
    </source>
</reference>
<accession>A0A087DNA6</accession>
<sequence length="61" mass="6846">MSYESIDSIQEALAGREFADRAIGHDAGFTLHATTKRPRFLIMATIEPHRTSERNDFGLPV</sequence>
<organism evidence="1 2">
    <name type="scientific">Bifidobacterium stellenboschense</name>
    <dbReference type="NCBI Taxonomy" id="762211"/>
    <lineage>
        <taxon>Bacteria</taxon>
        <taxon>Bacillati</taxon>
        <taxon>Actinomycetota</taxon>
        <taxon>Actinomycetes</taxon>
        <taxon>Bifidobacteriales</taxon>
        <taxon>Bifidobacteriaceae</taxon>
        <taxon>Bifidobacterium</taxon>
    </lineage>
</organism>
<evidence type="ECO:0000313" key="1">
    <source>
        <dbReference type="EMBL" id="KFI97006.1"/>
    </source>
</evidence>
<dbReference type="Proteomes" id="UP000029004">
    <property type="component" value="Unassembled WGS sequence"/>
</dbReference>